<dbReference type="Proteomes" id="UP000076449">
    <property type="component" value="Chromosome IV"/>
</dbReference>
<dbReference type="OMA" id="TILCWMA"/>
<dbReference type="EMBL" id="CM002801">
    <property type="protein sequence ID" value="KZN83570.1"/>
    <property type="molecule type" value="Genomic_DNA"/>
</dbReference>
<dbReference type="Proteomes" id="UP001220256">
    <property type="component" value="Unassembled WGS sequence"/>
</dbReference>
<evidence type="ECO:0000313" key="3">
    <source>
        <dbReference type="Proteomes" id="UP001220256"/>
    </source>
</evidence>
<evidence type="ECO:0000313" key="1">
    <source>
        <dbReference type="EMBL" id="KAJ5275624.1"/>
    </source>
</evidence>
<reference evidence="1" key="2">
    <citation type="submission" date="2022-12" db="EMBL/GenBank/DDBJ databases">
        <authorList>
            <person name="Petersen C."/>
        </authorList>
    </citation>
    <scope>NUCLEOTIDE SEQUENCE</scope>
    <source>
        <strain evidence="1">IBT 3361</strain>
    </source>
</reference>
<evidence type="ECO:0000313" key="2">
    <source>
        <dbReference type="EMBL" id="KZN83570.1"/>
    </source>
</evidence>
<proteinExistence type="predicted"/>
<dbReference type="AlphaFoldDB" id="A0A162CMD1"/>
<organism evidence="2">
    <name type="scientific">Penicillium chrysogenum</name>
    <name type="common">Penicillium notatum</name>
    <dbReference type="NCBI Taxonomy" id="5076"/>
    <lineage>
        <taxon>Eukaryota</taxon>
        <taxon>Fungi</taxon>
        <taxon>Dikarya</taxon>
        <taxon>Ascomycota</taxon>
        <taxon>Pezizomycotina</taxon>
        <taxon>Eurotiomycetes</taxon>
        <taxon>Eurotiomycetidae</taxon>
        <taxon>Eurotiales</taxon>
        <taxon>Aspergillaceae</taxon>
        <taxon>Penicillium</taxon>
        <taxon>Penicillium chrysogenum species complex</taxon>
    </lineage>
</organism>
<gene>
    <name evidence="2" type="ORF">EN45_106700</name>
    <name evidence="1" type="ORF">N7505_004169</name>
</gene>
<reference evidence="2" key="1">
    <citation type="journal article" date="2014" name="Genome Announc.">
        <title>Complete sequencing and chromosome-scale genome assembly of the industrial progenitor strain P2niaD18 from the penicillin producer Penicillium chrysogenum.</title>
        <authorList>
            <person name="Specht T."/>
            <person name="Dahlmann T.A."/>
            <person name="Zadra I."/>
            <person name="Kurnsteiner H."/>
            <person name="Kuck U."/>
        </authorList>
    </citation>
    <scope>NUCLEOTIDE SEQUENCE [LARGE SCALE GENOMIC DNA]</scope>
    <source>
        <strain evidence="2">P2niaD18</strain>
    </source>
</reference>
<sequence>MEPTTSEHEPKTTKWDEGQIYVKACHNATRKLLVCLLSRSNEKKLNLTTAGLDLSSGDSPDYGPRFVKPFSHDKMREYVEREQPWDDRWDIHSLCIPDEPELYKYRLWRNAHHVAGILHLTLENFWGYDWPHGLVDEDNELGSLYRNQSQWYLEGWTIAKDTSQPHINAFVSDSQPHRVGRLNSGEVSLAYGLIAKRRLQEGYNDHRYIPITMFSMSNFTVRILQIWHDKQNPKALQVRSSRIMDFKGGIQNNLDDWITILCWMTGEPVGDTKNGTEVAKVIEREE</sequence>
<accession>A0A162CMD1</accession>
<dbReference type="PhylomeDB" id="A0A162CMD1"/>
<reference evidence="1 3" key="3">
    <citation type="journal article" date="2023" name="IMA Fungus">
        <title>Comparative genomic study of the Penicillium genus elucidates a diverse pangenome and 15 lateral gene transfer events.</title>
        <authorList>
            <person name="Petersen C."/>
            <person name="Sorensen T."/>
            <person name="Nielsen M.R."/>
            <person name="Sondergaard T.E."/>
            <person name="Sorensen J.L."/>
            <person name="Fitzpatrick D.A."/>
            <person name="Frisvad J.C."/>
            <person name="Nielsen K.L."/>
        </authorList>
    </citation>
    <scope>NUCLEOTIDE SEQUENCE [LARGE SCALE GENOMIC DNA]</scope>
    <source>
        <strain evidence="1 3">IBT 3361</strain>
    </source>
</reference>
<keyword evidence="3" id="KW-1185">Reference proteome</keyword>
<protein>
    <submittedName>
        <fullName evidence="2">Uncharacterized protein</fullName>
    </submittedName>
</protein>
<name>A0A162CMD1_PENCH</name>
<dbReference type="EMBL" id="JAPVEB010000002">
    <property type="protein sequence ID" value="KAJ5275624.1"/>
    <property type="molecule type" value="Genomic_DNA"/>
</dbReference>